<organism evidence="16 17">
    <name type="scientific">Mycovorax composti</name>
    <dbReference type="NCBI Taxonomy" id="2962693"/>
    <lineage>
        <taxon>Bacteria</taxon>
        <taxon>Pseudomonadati</taxon>
        <taxon>Bacteroidota</taxon>
        <taxon>Chitinophagia</taxon>
        <taxon>Chitinophagales</taxon>
        <taxon>Chitinophagaceae</taxon>
        <taxon>Mycovorax</taxon>
    </lineage>
</organism>
<feature type="binding site" evidence="11">
    <location>
        <position position="304"/>
    </location>
    <ligand>
        <name>NAD(+)</name>
        <dbReference type="ChEBI" id="CHEBI:57540"/>
    </ligand>
</feature>
<evidence type="ECO:0000256" key="4">
    <source>
        <dbReference type="ARBA" id="ARBA00022749"/>
    </source>
</evidence>
<evidence type="ECO:0000256" key="6">
    <source>
        <dbReference type="ARBA" id="ARBA00022958"/>
    </source>
</evidence>
<feature type="binding site" evidence="11">
    <location>
        <begin position="441"/>
        <end position="445"/>
    </location>
    <ligand>
        <name>IMP</name>
        <dbReference type="ChEBI" id="CHEBI:58053"/>
    </ligand>
</feature>
<evidence type="ECO:0000256" key="5">
    <source>
        <dbReference type="ARBA" id="ARBA00022755"/>
    </source>
</evidence>
<comment type="pathway">
    <text evidence="11 14">Purine metabolism; XMP biosynthesis via de novo pathway; XMP from IMP: step 1/1.</text>
</comment>
<dbReference type="GO" id="GO:0003938">
    <property type="term" value="F:IMP dehydrogenase activity"/>
    <property type="evidence" value="ECO:0007669"/>
    <property type="project" value="UniProtKB-EC"/>
</dbReference>
<dbReference type="InterPro" id="IPR001093">
    <property type="entry name" value="IMP_DH_GMPRt"/>
</dbReference>
<dbReference type="Pfam" id="PF00571">
    <property type="entry name" value="CBS"/>
    <property type="match status" value="2"/>
</dbReference>
<dbReference type="CDD" id="cd04601">
    <property type="entry name" value="CBS_pair_IMPDH"/>
    <property type="match status" value="1"/>
</dbReference>
<evidence type="ECO:0000256" key="8">
    <source>
        <dbReference type="ARBA" id="ARBA00023027"/>
    </source>
</evidence>
<dbReference type="EMBL" id="CP144143">
    <property type="protein sequence ID" value="WWC82928.1"/>
    <property type="molecule type" value="Genomic_DNA"/>
</dbReference>
<dbReference type="PANTHER" id="PTHR11911:SF111">
    <property type="entry name" value="INOSINE-5'-MONOPHOSPHATE DEHYDROGENASE"/>
    <property type="match status" value="1"/>
</dbReference>
<dbReference type="CDD" id="cd00381">
    <property type="entry name" value="IMPDH"/>
    <property type="match status" value="1"/>
</dbReference>
<keyword evidence="7 11" id="KW-0560">Oxidoreductase</keyword>
<dbReference type="InterPro" id="IPR005990">
    <property type="entry name" value="IMP_DH"/>
</dbReference>
<evidence type="ECO:0000256" key="12">
    <source>
        <dbReference type="PROSITE-ProRule" id="PRU00703"/>
    </source>
</evidence>
<dbReference type="InterPro" id="IPR013785">
    <property type="entry name" value="Aldolase_TIM"/>
</dbReference>
<dbReference type="PROSITE" id="PS00487">
    <property type="entry name" value="IMP_DH_GMP_RED"/>
    <property type="match status" value="1"/>
</dbReference>
<comment type="activity regulation">
    <text evidence="11">Mycophenolic acid (MPA) is a non-competitive inhibitor that prevents formation of the closed enzyme conformation by binding to the same site as the amobile flap. In contrast, mizoribine monophosphate (MZP) is a competitive inhibitor that induces the closed conformation. MPA is a potent inhibitor of mammalian IMPDHs but a poor inhibitor of the bacterial enzymes. MZP is a more potent inhibitor of bacterial IMPDH.</text>
</comment>
<feature type="binding site" evidence="11">
    <location>
        <position position="526"/>
    </location>
    <ligand>
        <name>K(+)</name>
        <dbReference type="ChEBI" id="CHEBI:29103"/>
        <note>ligand shared between two tetrameric partners</note>
    </ligand>
</feature>
<dbReference type="HAMAP" id="MF_01964">
    <property type="entry name" value="IMPDH"/>
    <property type="match status" value="1"/>
</dbReference>
<accession>A0ABZ2EHE0</accession>
<feature type="domain" description="CBS" evidence="15">
    <location>
        <begin position="150"/>
        <end position="206"/>
    </location>
</feature>
<keyword evidence="6 11" id="KW-0630">Potassium</keyword>
<keyword evidence="5 11" id="KW-0658">Purine biosynthesis</keyword>
<dbReference type="SUPFAM" id="SSF54631">
    <property type="entry name" value="CBS-domain pair"/>
    <property type="match status" value="1"/>
</dbReference>
<dbReference type="Proteomes" id="UP001321305">
    <property type="component" value="Chromosome"/>
</dbReference>
<name>A0ABZ2EHE0_9BACT</name>
<dbReference type="SUPFAM" id="SSF51412">
    <property type="entry name" value="Inosine monophosphate dehydrogenase (IMPDH)"/>
    <property type="match status" value="1"/>
</dbReference>
<feature type="binding site" evidence="11">
    <location>
        <position position="472"/>
    </location>
    <ligand>
        <name>IMP</name>
        <dbReference type="ChEBI" id="CHEBI:58053"/>
    </ligand>
</feature>
<feature type="binding site" evidence="11">
    <location>
        <position position="525"/>
    </location>
    <ligand>
        <name>K(+)</name>
        <dbReference type="ChEBI" id="CHEBI:29103"/>
        <note>ligand shared between two tetrameric partners</note>
    </ligand>
</feature>
<evidence type="ECO:0000256" key="9">
    <source>
        <dbReference type="ARBA" id="ARBA00023122"/>
    </source>
</evidence>
<reference evidence="17" key="1">
    <citation type="submission" date="2024-01" db="EMBL/GenBank/DDBJ databases">
        <title>Mycovorax composti gen. nov. sp. nov., a member of the family Chitinophagaceae isolated from button mushroom compost.</title>
        <authorList>
            <person name="Thai M."/>
            <person name="Bell T.L."/>
            <person name="Kertesz M.A."/>
        </authorList>
    </citation>
    <scope>NUCLEOTIDE SEQUENCE [LARGE SCALE GENOMIC DNA]</scope>
    <source>
        <strain evidence="17">C216</strain>
    </source>
</reference>
<sequence>MVVPTVLLSYLTICVTEARDDIVLAKMRVFKKELFAFILIPLILHMATRKKVADSANSPKIILEGLTFDDVLLVPAYSQVLPRDVDIRTRLTKDITLNTPILSAAMDTVTEADLAIAIAREGGLGILHKNMSIEQQAAHVRKVKRSESGLILDPLTLYEDETIGDALKLMKENKIGGIPIIDKNGKLKGILTNRDLRFEQDINRKVKEVMTSENLVMAPEGTDLKKAEIILRKHKIEKLPVVDKQGRLVGLITYRDILQVTSFPNAIKDAYGRLLVGAGVGITLDVLDRISALTAVGVDVVVLDSAHGHTKGVIETLKKVKKNFKKLNVIAGNVGTAEGALALAEAGADAVKVGIGPGSICTTRIVAGAGMPQLTAIMEASKVLSKKGIPLIADGGIRYTGDMVKAIAAGADCVMMGSVFAGTEESPGETIIFEGRKFKAYRGMGSLGAMATGSSDRYFQDPEDDVKKFVPEGIEGRVAYKGSLREVIYQYVGGLRAGMGYCGARNIAELKKAKFVRITNAGMNESHPHNVIITKEAPNYSRK</sequence>
<feature type="active site" description="Proton acceptor" evidence="11">
    <location>
        <position position="457"/>
    </location>
</feature>
<evidence type="ECO:0000256" key="7">
    <source>
        <dbReference type="ARBA" id="ARBA00023002"/>
    </source>
</evidence>
<feature type="binding site" evidence="11">
    <location>
        <begin position="394"/>
        <end position="396"/>
    </location>
    <ligand>
        <name>IMP</name>
        <dbReference type="ChEBI" id="CHEBI:58053"/>
    </ligand>
</feature>
<dbReference type="InterPro" id="IPR000644">
    <property type="entry name" value="CBS_dom"/>
</dbReference>
<keyword evidence="4 11" id="KW-0332">GMP biosynthesis</keyword>
<keyword evidence="3 11" id="KW-0479">Metal-binding</keyword>
<gene>
    <name evidence="11 16" type="primary">guaB</name>
    <name evidence="16" type="ORF">PIECOFPK_00638</name>
</gene>
<dbReference type="NCBIfam" id="TIGR01302">
    <property type="entry name" value="IMP_dehydrog"/>
    <property type="match status" value="1"/>
</dbReference>
<feature type="binding site" description="in other chain" evidence="11">
    <location>
        <position position="361"/>
    </location>
    <ligand>
        <name>K(+)</name>
        <dbReference type="ChEBI" id="CHEBI:29103"/>
        <note>ligand shared between two tetrameric partners</note>
    </ligand>
</feature>
<dbReference type="SMART" id="SM01240">
    <property type="entry name" value="IMPDH"/>
    <property type="match status" value="1"/>
</dbReference>
<evidence type="ECO:0000256" key="13">
    <source>
        <dbReference type="RuleBase" id="RU003927"/>
    </source>
</evidence>
<comment type="cofactor">
    <cofactor evidence="1 11">
        <name>K(+)</name>
        <dbReference type="ChEBI" id="CHEBI:29103"/>
    </cofactor>
</comment>
<evidence type="ECO:0000256" key="10">
    <source>
        <dbReference type="ARBA" id="ARBA00048028"/>
    </source>
</evidence>
<comment type="similarity">
    <text evidence="2 11 13">Belongs to the IMPDH/GMPR family.</text>
</comment>
<feature type="active site" description="Thioimidate intermediate" evidence="11">
    <location>
        <position position="361"/>
    </location>
</feature>
<dbReference type="PANTHER" id="PTHR11911">
    <property type="entry name" value="INOSINE-5-MONOPHOSPHATE DEHYDROGENASE RELATED"/>
    <property type="match status" value="1"/>
</dbReference>
<dbReference type="InterPro" id="IPR046342">
    <property type="entry name" value="CBS_dom_sf"/>
</dbReference>
<dbReference type="InterPro" id="IPR015875">
    <property type="entry name" value="IMP_DH/GMP_Rdtase_CS"/>
</dbReference>
<dbReference type="Gene3D" id="3.20.20.70">
    <property type="entry name" value="Aldolase class I"/>
    <property type="match status" value="1"/>
</dbReference>
<feature type="domain" description="CBS" evidence="15">
    <location>
        <begin position="210"/>
        <end position="267"/>
    </location>
</feature>
<keyword evidence="9 12" id="KW-0129">CBS domain</keyword>
<feature type="binding site" evidence="11">
    <location>
        <position position="359"/>
    </location>
    <ligand>
        <name>IMP</name>
        <dbReference type="ChEBI" id="CHEBI:58053"/>
    </ligand>
</feature>
<feature type="binding site" description="in other chain" evidence="11">
    <location>
        <position position="356"/>
    </location>
    <ligand>
        <name>K(+)</name>
        <dbReference type="ChEBI" id="CHEBI:29103"/>
        <note>ligand shared between two tetrameric partners</note>
    </ligand>
</feature>
<dbReference type="PROSITE" id="PS51371">
    <property type="entry name" value="CBS"/>
    <property type="match status" value="2"/>
</dbReference>
<keyword evidence="8 11" id="KW-0520">NAD</keyword>
<evidence type="ECO:0000259" key="15">
    <source>
        <dbReference type="PROSITE" id="PS51371"/>
    </source>
</evidence>
<comment type="catalytic activity">
    <reaction evidence="10 11 14">
        <text>IMP + NAD(+) + H2O = XMP + NADH + H(+)</text>
        <dbReference type="Rhea" id="RHEA:11708"/>
        <dbReference type="ChEBI" id="CHEBI:15377"/>
        <dbReference type="ChEBI" id="CHEBI:15378"/>
        <dbReference type="ChEBI" id="CHEBI:57464"/>
        <dbReference type="ChEBI" id="CHEBI:57540"/>
        <dbReference type="ChEBI" id="CHEBI:57945"/>
        <dbReference type="ChEBI" id="CHEBI:58053"/>
        <dbReference type="EC" id="1.1.1.205"/>
    </reaction>
</comment>
<evidence type="ECO:0000256" key="3">
    <source>
        <dbReference type="ARBA" id="ARBA00022723"/>
    </source>
</evidence>
<comment type="function">
    <text evidence="11">Catalyzes the conversion of inosine 5'-phosphate (IMP) to xanthosine 5'-phosphate (XMP), the first committed and rate-limiting step in the de novo synthesis of guanine nucleotides, and therefore plays an important role in the regulation of cell growth.</text>
</comment>
<evidence type="ECO:0000313" key="17">
    <source>
        <dbReference type="Proteomes" id="UP001321305"/>
    </source>
</evidence>
<dbReference type="PIRSF" id="PIRSF000130">
    <property type="entry name" value="IMPDH"/>
    <property type="match status" value="1"/>
</dbReference>
<comment type="subunit">
    <text evidence="11">Homotetramer.</text>
</comment>
<evidence type="ECO:0000256" key="11">
    <source>
        <dbReference type="HAMAP-Rule" id="MF_01964"/>
    </source>
</evidence>
<evidence type="ECO:0000256" key="1">
    <source>
        <dbReference type="ARBA" id="ARBA00001958"/>
    </source>
</evidence>
<evidence type="ECO:0000256" key="2">
    <source>
        <dbReference type="ARBA" id="ARBA00005502"/>
    </source>
</evidence>
<evidence type="ECO:0000256" key="14">
    <source>
        <dbReference type="RuleBase" id="RU003928"/>
    </source>
</evidence>
<feature type="binding site" evidence="11">
    <location>
        <begin position="417"/>
        <end position="418"/>
    </location>
    <ligand>
        <name>IMP</name>
        <dbReference type="ChEBI" id="CHEBI:58053"/>
    </ligand>
</feature>
<dbReference type="SMART" id="SM00116">
    <property type="entry name" value="CBS"/>
    <property type="match status" value="2"/>
</dbReference>
<proteinExistence type="inferred from homology"/>
<keyword evidence="17" id="KW-1185">Reference proteome</keyword>
<comment type="caution">
    <text evidence="11">Lacks conserved residue(s) required for the propagation of feature annotation.</text>
</comment>
<feature type="binding site" evidence="11">
    <location>
        <position position="527"/>
    </location>
    <ligand>
        <name>K(+)</name>
        <dbReference type="ChEBI" id="CHEBI:29103"/>
        <note>ligand shared between two tetrameric partners</note>
    </ligand>
</feature>
<dbReference type="Pfam" id="PF00478">
    <property type="entry name" value="IMPDH"/>
    <property type="match status" value="1"/>
</dbReference>
<protein>
    <recommendedName>
        <fullName evidence="11 14">Inosine-5'-monophosphate dehydrogenase</fullName>
        <shortName evidence="11">IMP dehydrogenase</shortName>
        <shortName evidence="11">IMPD</shortName>
        <shortName evidence="11">IMPDH</shortName>
        <ecNumber evidence="11 14">1.1.1.205</ecNumber>
    </recommendedName>
</protein>
<feature type="binding site" description="in other chain" evidence="11">
    <location>
        <position position="358"/>
    </location>
    <ligand>
        <name>K(+)</name>
        <dbReference type="ChEBI" id="CHEBI:29103"/>
        <note>ligand shared between two tetrameric partners</note>
    </ligand>
</feature>
<evidence type="ECO:0000313" key="16">
    <source>
        <dbReference type="EMBL" id="WWC82928.1"/>
    </source>
</evidence>
<dbReference type="EC" id="1.1.1.205" evidence="11 14"/>
<feature type="binding site" evidence="11">
    <location>
        <begin position="354"/>
        <end position="356"/>
    </location>
    <ligand>
        <name>NAD(+)</name>
        <dbReference type="ChEBI" id="CHEBI:57540"/>
    </ligand>
</feature>